<reference evidence="11 12" key="1">
    <citation type="submission" date="2016-01" db="EMBL/GenBank/DDBJ databases">
        <title>The new phylogeny of the genus Mycobacterium.</title>
        <authorList>
            <person name="Tarcisio F."/>
            <person name="Conor M."/>
            <person name="Antonella G."/>
            <person name="Elisabetta G."/>
            <person name="Giulia F.S."/>
            <person name="Sara T."/>
            <person name="Anna F."/>
            <person name="Clotilde B."/>
            <person name="Roberto B."/>
            <person name="Veronica D.S."/>
            <person name="Fabio R."/>
            <person name="Monica P."/>
            <person name="Olivier J."/>
            <person name="Enrico T."/>
            <person name="Nicola S."/>
        </authorList>
    </citation>
    <scope>NUCLEOTIDE SEQUENCE [LARGE SCALE GENOMIC DNA]</scope>
    <source>
        <strain evidence="11 12">DSM 45166</strain>
    </source>
</reference>
<dbReference type="Gene3D" id="1.10.540.10">
    <property type="entry name" value="Acyl-CoA dehydrogenase/oxidase, N-terminal domain"/>
    <property type="match status" value="1"/>
</dbReference>
<comment type="similarity">
    <text evidence="2 7">Belongs to the acyl-CoA dehydrogenase family.</text>
</comment>
<dbReference type="InterPro" id="IPR006089">
    <property type="entry name" value="Acyl-CoA_DH_CS"/>
</dbReference>
<comment type="caution">
    <text evidence="11">The sequence shown here is derived from an EMBL/GenBank/DDBJ whole genome shotgun (WGS) entry which is preliminary data.</text>
</comment>
<evidence type="ECO:0000256" key="5">
    <source>
        <dbReference type="ARBA" id="ARBA00023002"/>
    </source>
</evidence>
<evidence type="ECO:0000256" key="6">
    <source>
        <dbReference type="ARBA" id="ARBA00052546"/>
    </source>
</evidence>
<dbReference type="SUPFAM" id="SSF47203">
    <property type="entry name" value="Acyl-CoA dehydrogenase C-terminal domain-like"/>
    <property type="match status" value="1"/>
</dbReference>
<dbReference type="GO" id="GO:0003995">
    <property type="term" value="F:acyl-CoA dehydrogenase activity"/>
    <property type="evidence" value="ECO:0007669"/>
    <property type="project" value="InterPro"/>
</dbReference>
<evidence type="ECO:0000256" key="4">
    <source>
        <dbReference type="ARBA" id="ARBA00022827"/>
    </source>
</evidence>
<dbReference type="Proteomes" id="UP000193487">
    <property type="component" value="Unassembled WGS sequence"/>
</dbReference>
<dbReference type="InterPro" id="IPR009100">
    <property type="entry name" value="AcylCoA_DH/oxidase_NM_dom_sf"/>
</dbReference>
<evidence type="ECO:0000256" key="3">
    <source>
        <dbReference type="ARBA" id="ARBA00022630"/>
    </source>
</evidence>
<name>A0A1X1XHD8_9MYCO</name>
<proteinExistence type="inferred from homology"/>
<dbReference type="Pfam" id="PF02770">
    <property type="entry name" value="Acyl-CoA_dh_M"/>
    <property type="match status" value="1"/>
</dbReference>
<dbReference type="Gene3D" id="2.40.110.10">
    <property type="entry name" value="Butyryl-CoA Dehydrogenase, subunit A, domain 2"/>
    <property type="match status" value="1"/>
</dbReference>
<dbReference type="FunFam" id="1.20.140.10:FF:000001">
    <property type="entry name" value="Acyl-CoA dehydrogenase"/>
    <property type="match status" value="1"/>
</dbReference>
<dbReference type="AlphaFoldDB" id="A0A1X1XHD8"/>
<evidence type="ECO:0000256" key="7">
    <source>
        <dbReference type="RuleBase" id="RU362125"/>
    </source>
</evidence>
<dbReference type="PIRSF" id="PIRSF016578">
    <property type="entry name" value="HsaA"/>
    <property type="match status" value="1"/>
</dbReference>
<dbReference type="FunFam" id="2.40.110.10:FF:000002">
    <property type="entry name" value="Acyl-CoA dehydrogenase fadE12"/>
    <property type="match status" value="1"/>
</dbReference>
<evidence type="ECO:0000256" key="1">
    <source>
        <dbReference type="ARBA" id="ARBA00001974"/>
    </source>
</evidence>
<sequence>MTTVDDDDFQQVLAQTREFVRAAVVPREQEILANDRVPDDLRDQAKQMGLFGYAIPQEWGGLGLNLAQDVELAMELGYTSLALRSMFGTNNGIAGQVLVGFGTDEQKSRWLAAMASGEVVASFALTEAGAGSNPAGLRTKAVRDDGNWVILGEKRFITNAPVADLFVVFARTRPADHNGPGIAVFLVPADTPGVQVGSKDAKMGQEGAWTADVSFSDVHVPAGALVGGSEDLGYRAAMTSLARGRIHIAALAVGTAQRALDESVTYAATATQGGTPIGNFQLVQAMLADQQTGVIAGRALVREAARLWITNQDRRIAPSAAKLYCTEMAGKVADLAVQIHGGSGYMREVPVERIYRDVRLLRLYEGTSEIQRLIVGSNLVRAASRGQRA</sequence>
<dbReference type="SUPFAM" id="SSF56645">
    <property type="entry name" value="Acyl-CoA dehydrogenase NM domain-like"/>
    <property type="match status" value="1"/>
</dbReference>
<evidence type="ECO:0000313" key="11">
    <source>
        <dbReference type="EMBL" id="ORV98305.1"/>
    </source>
</evidence>
<organism evidence="11 12">
    <name type="scientific">Mycobacterium kyorinense</name>
    <dbReference type="NCBI Taxonomy" id="487514"/>
    <lineage>
        <taxon>Bacteria</taxon>
        <taxon>Bacillati</taxon>
        <taxon>Actinomycetota</taxon>
        <taxon>Actinomycetes</taxon>
        <taxon>Mycobacteriales</taxon>
        <taxon>Mycobacteriaceae</taxon>
        <taxon>Mycobacterium</taxon>
    </lineage>
</organism>
<dbReference type="InterPro" id="IPR009075">
    <property type="entry name" value="AcylCo_DH/oxidase_C"/>
</dbReference>
<dbReference type="InterPro" id="IPR037069">
    <property type="entry name" value="AcylCoA_DH/ox_N_sf"/>
</dbReference>
<dbReference type="InterPro" id="IPR013786">
    <property type="entry name" value="AcylCoA_DH/ox_N"/>
</dbReference>
<dbReference type="PANTHER" id="PTHR43884">
    <property type="entry name" value="ACYL-COA DEHYDROGENASE"/>
    <property type="match status" value="1"/>
</dbReference>
<dbReference type="Gene3D" id="1.20.140.10">
    <property type="entry name" value="Butyryl-CoA Dehydrogenase, subunit A, domain 3"/>
    <property type="match status" value="1"/>
</dbReference>
<dbReference type="Pfam" id="PF02771">
    <property type="entry name" value="Acyl-CoA_dh_N"/>
    <property type="match status" value="1"/>
</dbReference>
<dbReference type="PANTHER" id="PTHR43884:SF12">
    <property type="entry name" value="ISOVALERYL-COA DEHYDROGENASE, MITOCHONDRIAL-RELATED"/>
    <property type="match status" value="1"/>
</dbReference>
<accession>A0A1X1XHD8</accession>
<dbReference type="Pfam" id="PF00441">
    <property type="entry name" value="Acyl-CoA_dh_1"/>
    <property type="match status" value="1"/>
</dbReference>
<dbReference type="OrthoDB" id="8876745at2"/>
<feature type="domain" description="Acyl-CoA dehydrogenase/oxidase C-terminal" evidence="8">
    <location>
        <begin position="233"/>
        <end position="379"/>
    </location>
</feature>
<dbReference type="InterPro" id="IPR046373">
    <property type="entry name" value="Acyl-CoA_Oxase/DH_mid-dom_sf"/>
</dbReference>
<dbReference type="PROSITE" id="PS00073">
    <property type="entry name" value="ACYL_COA_DH_2"/>
    <property type="match status" value="1"/>
</dbReference>
<gene>
    <name evidence="11" type="ORF">AWC14_13285</name>
</gene>
<dbReference type="GO" id="GO:0050660">
    <property type="term" value="F:flavin adenine dinucleotide binding"/>
    <property type="evidence" value="ECO:0007669"/>
    <property type="project" value="InterPro"/>
</dbReference>
<comment type="cofactor">
    <cofactor evidence="1 7">
        <name>FAD</name>
        <dbReference type="ChEBI" id="CHEBI:57692"/>
    </cofactor>
</comment>
<evidence type="ECO:0000313" key="12">
    <source>
        <dbReference type="Proteomes" id="UP000193487"/>
    </source>
</evidence>
<comment type="catalytic activity">
    <reaction evidence="6">
        <text>a 2,3-saturated acyl-CoA + A = a 2,3-dehydroacyl-CoA + AH2</text>
        <dbReference type="Rhea" id="RHEA:48608"/>
        <dbReference type="ChEBI" id="CHEBI:13193"/>
        <dbReference type="ChEBI" id="CHEBI:17499"/>
        <dbReference type="ChEBI" id="CHEBI:60015"/>
        <dbReference type="ChEBI" id="CHEBI:65111"/>
    </reaction>
</comment>
<evidence type="ECO:0000256" key="2">
    <source>
        <dbReference type="ARBA" id="ARBA00009347"/>
    </source>
</evidence>
<dbReference type="InterPro" id="IPR006091">
    <property type="entry name" value="Acyl-CoA_Oxase/DH_mid-dom"/>
</dbReference>
<keyword evidence="12" id="KW-1185">Reference proteome</keyword>
<feature type="domain" description="Acyl-CoA oxidase/dehydrogenase middle" evidence="9">
    <location>
        <begin position="122"/>
        <end position="218"/>
    </location>
</feature>
<keyword evidence="3 7" id="KW-0285">Flavoprotein</keyword>
<dbReference type="STRING" id="487514.A5707_11890"/>
<protein>
    <submittedName>
        <fullName evidence="11">Acyl-CoA dehydrogenase</fullName>
    </submittedName>
</protein>
<evidence type="ECO:0000259" key="10">
    <source>
        <dbReference type="Pfam" id="PF02771"/>
    </source>
</evidence>
<dbReference type="InterPro" id="IPR036250">
    <property type="entry name" value="AcylCo_DH-like_C"/>
</dbReference>
<evidence type="ECO:0000259" key="8">
    <source>
        <dbReference type="Pfam" id="PF00441"/>
    </source>
</evidence>
<keyword evidence="4 7" id="KW-0274">FAD</keyword>
<evidence type="ECO:0000259" key="9">
    <source>
        <dbReference type="Pfam" id="PF02770"/>
    </source>
</evidence>
<feature type="domain" description="Acyl-CoA dehydrogenase/oxidase N-terminal" evidence="10">
    <location>
        <begin position="7"/>
        <end position="118"/>
    </location>
</feature>
<dbReference type="RefSeq" id="WP_045373565.1">
    <property type="nucleotide sequence ID" value="NZ_BBKA01000006.1"/>
</dbReference>
<dbReference type="EMBL" id="LQPE01000162">
    <property type="protein sequence ID" value="ORV98305.1"/>
    <property type="molecule type" value="Genomic_DNA"/>
</dbReference>
<keyword evidence="5 7" id="KW-0560">Oxidoreductase</keyword>